<dbReference type="GO" id="GO:0032259">
    <property type="term" value="P:methylation"/>
    <property type="evidence" value="ECO:0007669"/>
    <property type="project" value="UniProtKB-KW"/>
</dbReference>
<dbReference type="GO" id="GO:0008168">
    <property type="term" value="F:methyltransferase activity"/>
    <property type="evidence" value="ECO:0007669"/>
    <property type="project" value="UniProtKB-KW"/>
</dbReference>
<dbReference type="InterPro" id="IPR038375">
    <property type="entry name" value="NDUFAF7_sf"/>
</dbReference>
<dbReference type="InterPro" id="IPR029063">
    <property type="entry name" value="SAM-dependent_MTases_sf"/>
</dbReference>
<dbReference type="PANTHER" id="PTHR12049:SF7">
    <property type="entry name" value="PROTEIN ARGININE METHYLTRANSFERASE NDUFAF7, MITOCHONDRIAL"/>
    <property type="match status" value="1"/>
</dbReference>
<dbReference type="PANTHER" id="PTHR12049">
    <property type="entry name" value="PROTEIN ARGININE METHYLTRANSFERASE NDUFAF7, MITOCHONDRIAL"/>
    <property type="match status" value="1"/>
</dbReference>
<dbReference type="Pfam" id="PF02636">
    <property type="entry name" value="Methyltransf_28"/>
    <property type="match status" value="1"/>
</dbReference>
<dbReference type="SUPFAM" id="SSF53335">
    <property type="entry name" value="S-adenosyl-L-methionine-dependent methyltransferases"/>
    <property type="match status" value="1"/>
</dbReference>
<organism evidence="3 4">
    <name type="scientific">Caldovatus aquaticus</name>
    <dbReference type="NCBI Taxonomy" id="2865671"/>
    <lineage>
        <taxon>Bacteria</taxon>
        <taxon>Pseudomonadati</taxon>
        <taxon>Pseudomonadota</taxon>
        <taxon>Alphaproteobacteria</taxon>
        <taxon>Acetobacterales</taxon>
        <taxon>Roseomonadaceae</taxon>
        <taxon>Caldovatus</taxon>
    </lineage>
</organism>
<dbReference type="InterPro" id="IPR003788">
    <property type="entry name" value="NDUFAF7"/>
</dbReference>
<proteinExistence type="predicted"/>
<dbReference type="Proteomes" id="UP001519924">
    <property type="component" value="Unassembled WGS sequence"/>
</dbReference>
<dbReference type="EMBL" id="JAHZUY010000040">
    <property type="protein sequence ID" value="MBW8270470.1"/>
    <property type="molecule type" value="Genomic_DNA"/>
</dbReference>
<protein>
    <submittedName>
        <fullName evidence="3">SAM-dependent methyltransferase</fullName>
        <ecNumber evidence="3">2.1.1.-</ecNumber>
    </submittedName>
</protein>
<gene>
    <name evidence="3" type="ORF">K1J50_13365</name>
</gene>
<dbReference type="Gene3D" id="3.40.50.12710">
    <property type="match status" value="1"/>
</dbReference>
<accession>A0ABS7F4C7</accession>
<comment type="caution">
    <text evidence="3">The sequence shown here is derived from an EMBL/GenBank/DDBJ whole genome shotgun (WGS) entry which is preliminary data.</text>
</comment>
<dbReference type="EC" id="2.1.1.-" evidence="3"/>
<keyword evidence="4" id="KW-1185">Reference proteome</keyword>
<evidence type="ECO:0000313" key="3">
    <source>
        <dbReference type="EMBL" id="MBW8270470.1"/>
    </source>
</evidence>
<dbReference type="RefSeq" id="WP_220118207.1">
    <property type="nucleotide sequence ID" value="NZ_JAHZUY010000040.1"/>
</dbReference>
<reference evidence="3 4" key="1">
    <citation type="submission" date="2021-08" db="EMBL/GenBank/DDBJ databases">
        <title>Caldovatus sediminis gen. nov., sp. nov., a moderately thermophilic bacterium isolated from a hot spring.</title>
        <authorList>
            <person name="Hu C.-J."/>
            <person name="Li W.-J."/>
            <person name="Xian W.-D."/>
        </authorList>
    </citation>
    <scope>NUCLEOTIDE SEQUENCE [LARGE SCALE GENOMIC DNA]</scope>
    <source>
        <strain evidence="3 4">SYSU G05006</strain>
    </source>
</reference>
<keyword evidence="2 3" id="KW-0808">Transferase</keyword>
<evidence type="ECO:0000256" key="1">
    <source>
        <dbReference type="ARBA" id="ARBA00022603"/>
    </source>
</evidence>
<evidence type="ECO:0000313" key="4">
    <source>
        <dbReference type="Proteomes" id="UP001519924"/>
    </source>
</evidence>
<evidence type="ECO:0000256" key="2">
    <source>
        <dbReference type="ARBA" id="ARBA00022679"/>
    </source>
</evidence>
<keyword evidence="1 3" id="KW-0489">Methyltransferase</keyword>
<name>A0ABS7F4C7_9PROT</name>
<sequence length="345" mass="35415">MRPPTPPAAPPAAERLDRFMARAVAAYYATRDPFGAAGDFTTAPEISQAFGECLGLWAAVTWELMGRPDPVLLAELGPGRGTLMADALRAAAEVAQPFRRAVRVHLVEASPRLRAAQRARLGAAVAAWHDDPAALPPGPAILLANEFFDALPIRQFVRRGAAWRERWVAGGAFVERPAGADAPPLPAEAPEGAVLEVNEAARALSAALGARLAAQGGAALILDYGPATGGFGDSLQAVRAHARADPLAAPGSADLTAHVDFAALAAAARAAGAAVHGPLPQGVFLQRLGLASRAAMLAAARPAQAAAQLSAAHRLLAPEGMGRLFKALCLCHPGLPAPPPGFEPA</sequence>